<dbReference type="Gene3D" id="1.25.40.20">
    <property type="entry name" value="Ankyrin repeat-containing domain"/>
    <property type="match status" value="1"/>
</dbReference>
<dbReference type="PRINTS" id="PR01415">
    <property type="entry name" value="ANKYRIN"/>
</dbReference>
<feature type="non-terminal residue" evidence="6">
    <location>
        <position position="1"/>
    </location>
</feature>
<dbReference type="AlphaFoldDB" id="A0AA38RP62"/>
<sequence length="170" mass="18365">ATFDGYRAVGSPPPRSRPPSGNPARRRHHSRVWTTGITALHLAADSSAACTSLLLRRGADPDARDGFGRTPLHWAMGAGNGEVVRLLLEAGTPADVMDDDGATPLAVLVSRLESGEGRAGHPDVVQMLLAAGANPDMRYPQDLSVKQRLLLMEEWRGMYEGIFERWRVGG</sequence>
<dbReference type="PANTHER" id="PTHR24161:SF85">
    <property type="entry name" value="PALMITOYLTRANSFERASE HIP14"/>
    <property type="match status" value="1"/>
</dbReference>
<name>A0AA38RP62_9PEZI</name>
<accession>A0AA38RP62</accession>
<evidence type="ECO:0000313" key="7">
    <source>
        <dbReference type="Proteomes" id="UP001174691"/>
    </source>
</evidence>
<organism evidence="6 7">
    <name type="scientific">Coniochaeta hoffmannii</name>
    <dbReference type="NCBI Taxonomy" id="91930"/>
    <lineage>
        <taxon>Eukaryota</taxon>
        <taxon>Fungi</taxon>
        <taxon>Dikarya</taxon>
        <taxon>Ascomycota</taxon>
        <taxon>Pezizomycotina</taxon>
        <taxon>Sordariomycetes</taxon>
        <taxon>Sordariomycetidae</taxon>
        <taxon>Coniochaetales</taxon>
        <taxon>Coniochaetaceae</taxon>
        <taxon>Coniochaeta</taxon>
    </lineage>
</organism>
<evidence type="ECO:0000256" key="4">
    <source>
        <dbReference type="PROSITE-ProRule" id="PRU00023"/>
    </source>
</evidence>
<keyword evidence="2" id="KW-0677">Repeat</keyword>
<evidence type="ECO:0000256" key="3">
    <source>
        <dbReference type="ARBA" id="ARBA00023043"/>
    </source>
</evidence>
<dbReference type="PANTHER" id="PTHR24161">
    <property type="entry name" value="ANK_REP_REGION DOMAIN-CONTAINING PROTEIN-RELATED"/>
    <property type="match status" value="1"/>
</dbReference>
<evidence type="ECO:0000256" key="5">
    <source>
        <dbReference type="SAM" id="MobiDB-lite"/>
    </source>
</evidence>
<protein>
    <recommendedName>
        <fullName evidence="1">protein S-acyltransferase</fullName>
        <ecNumber evidence="1">2.3.1.225</ecNumber>
    </recommendedName>
</protein>
<dbReference type="SUPFAM" id="SSF48403">
    <property type="entry name" value="Ankyrin repeat"/>
    <property type="match status" value="1"/>
</dbReference>
<gene>
    <name evidence="6" type="ORF">NKR19_g8467</name>
</gene>
<dbReference type="PROSITE" id="PS50088">
    <property type="entry name" value="ANK_REPEAT"/>
    <property type="match status" value="1"/>
</dbReference>
<dbReference type="EC" id="2.3.1.225" evidence="1"/>
<dbReference type="EMBL" id="JANBVN010000173">
    <property type="protein sequence ID" value="KAJ9134864.1"/>
    <property type="molecule type" value="Genomic_DNA"/>
</dbReference>
<proteinExistence type="predicted"/>
<feature type="region of interest" description="Disordered" evidence="5">
    <location>
        <begin position="1"/>
        <end position="29"/>
    </location>
</feature>
<feature type="repeat" description="ANK" evidence="4">
    <location>
        <begin position="67"/>
        <end position="99"/>
    </location>
</feature>
<dbReference type="InterPro" id="IPR036770">
    <property type="entry name" value="Ankyrin_rpt-contain_sf"/>
</dbReference>
<feature type="compositionally biased region" description="Pro residues" evidence="5">
    <location>
        <begin position="11"/>
        <end position="21"/>
    </location>
</feature>
<dbReference type="GO" id="GO:0019706">
    <property type="term" value="F:protein-cysteine S-palmitoyltransferase activity"/>
    <property type="evidence" value="ECO:0007669"/>
    <property type="project" value="UniProtKB-EC"/>
</dbReference>
<reference evidence="6" key="1">
    <citation type="submission" date="2022-07" db="EMBL/GenBank/DDBJ databases">
        <title>Fungi with potential for degradation of polypropylene.</title>
        <authorList>
            <person name="Gostincar C."/>
        </authorList>
    </citation>
    <scope>NUCLEOTIDE SEQUENCE</scope>
    <source>
        <strain evidence="6">EXF-13287</strain>
    </source>
</reference>
<keyword evidence="3 4" id="KW-0040">ANK repeat</keyword>
<evidence type="ECO:0000256" key="1">
    <source>
        <dbReference type="ARBA" id="ARBA00012210"/>
    </source>
</evidence>
<dbReference type="PROSITE" id="PS50297">
    <property type="entry name" value="ANK_REP_REGION"/>
    <property type="match status" value="1"/>
</dbReference>
<dbReference type="Pfam" id="PF12796">
    <property type="entry name" value="Ank_2"/>
    <property type="match status" value="1"/>
</dbReference>
<evidence type="ECO:0000313" key="6">
    <source>
        <dbReference type="EMBL" id="KAJ9134864.1"/>
    </source>
</evidence>
<evidence type="ECO:0000256" key="2">
    <source>
        <dbReference type="ARBA" id="ARBA00022737"/>
    </source>
</evidence>
<dbReference type="SMART" id="SM00248">
    <property type="entry name" value="ANK"/>
    <property type="match status" value="3"/>
</dbReference>
<keyword evidence="7" id="KW-1185">Reference proteome</keyword>
<dbReference type="InterPro" id="IPR002110">
    <property type="entry name" value="Ankyrin_rpt"/>
</dbReference>
<comment type="caution">
    <text evidence="6">The sequence shown here is derived from an EMBL/GenBank/DDBJ whole genome shotgun (WGS) entry which is preliminary data.</text>
</comment>
<dbReference type="Proteomes" id="UP001174691">
    <property type="component" value="Unassembled WGS sequence"/>
</dbReference>